<sequence>SAFSANAASQLNIFGHDGDSLGVDGTQICVLKKTDQISLARLLQGHDGGALEAQISLEVLSDFSHKTLERQLTNQQFGGLLIAADFSQRHGTGPVTMRLLNAAGGWGALTGSFSSELLPRRFATSGLTSGLLSSCH</sequence>
<evidence type="ECO:0000313" key="2">
    <source>
        <dbReference type="Proteomes" id="UP001059041"/>
    </source>
</evidence>
<reference evidence="1" key="1">
    <citation type="submission" date="2021-02" db="EMBL/GenBank/DDBJ databases">
        <title>Comparative genomics reveals that relaxation of natural selection precedes convergent phenotypic evolution of cavefish.</title>
        <authorList>
            <person name="Peng Z."/>
        </authorList>
    </citation>
    <scope>NUCLEOTIDE SEQUENCE</scope>
    <source>
        <tissue evidence="1">Muscle</tissue>
    </source>
</reference>
<protein>
    <submittedName>
        <fullName evidence="1">Histone cluster 3</fullName>
    </submittedName>
</protein>
<proteinExistence type="predicted"/>
<gene>
    <name evidence="1" type="ORF">IRJ41_013153</name>
</gene>
<evidence type="ECO:0000313" key="1">
    <source>
        <dbReference type="EMBL" id="KAI7811693.1"/>
    </source>
</evidence>
<keyword evidence="2" id="KW-1185">Reference proteome</keyword>
<dbReference type="Proteomes" id="UP001059041">
    <property type="component" value="Linkage Group LG3"/>
</dbReference>
<dbReference type="EMBL" id="JAFHDT010000003">
    <property type="protein sequence ID" value="KAI7811693.1"/>
    <property type="molecule type" value="Genomic_DNA"/>
</dbReference>
<feature type="non-terminal residue" evidence="1">
    <location>
        <position position="136"/>
    </location>
</feature>
<name>A0A9W8C9T3_TRIRA</name>
<feature type="non-terminal residue" evidence="1">
    <location>
        <position position="1"/>
    </location>
</feature>
<dbReference type="AlphaFoldDB" id="A0A9W8C9T3"/>
<comment type="caution">
    <text evidence="1">The sequence shown here is derived from an EMBL/GenBank/DDBJ whole genome shotgun (WGS) entry which is preliminary data.</text>
</comment>
<organism evidence="1 2">
    <name type="scientific">Triplophysa rosa</name>
    <name type="common">Cave loach</name>
    <dbReference type="NCBI Taxonomy" id="992332"/>
    <lineage>
        <taxon>Eukaryota</taxon>
        <taxon>Metazoa</taxon>
        <taxon>Chordata</taxon>
        <taxon>Craniata</taxon>
        <taxon>Vertebrata</taxon>
        <taxon>Euteleostomi</taxon>
        <taxon>Actinopterygii</taxon>
        <taxon>Neopterygii</taxon>
        <taxon>Teleostei</taxon>
        <taxon>Ostariophysi</taxon>
        <taxon>Cypriniformes</taxon>
        <taxon>Nemacheilidae</taxon>
        <taxon>Triplophysa</taxon>
    </lineage>
</organism>
<accession>A0A9W8C9T3</accession>